<dbReference type="GO" id="GO:0007219">
    <property type="term" value="P:Notch signaling pathway"/>
    <property type="evidence" value="ECO:0007669"/>
    <property type="project" value="UniProtKB-KW"/>
</dbReference>
<feature type="transmembrane region" description="Helical" evidence="8">
    <location>
        <begin position="17"/>
        <end position="36"/>
    </location>
</feature>
<dbReference type="Pfam" id="PF10251">
    <property type="entry name" value="PEN-2"/>
    <property type="match status" value="1"/>
</dbReference>
<comment type="similarity">
    <text evidence="2">Belongs to the PEN-2 family.</text>
</comment>
<comment type="caution">
    <text evidence="9">The sequence shown here is derived from an EMBL/GenBank/DDBJ whole genome shotgun (WGS) entry which is preliminary data.</text>
</comment>
<dbReference type="PANTHER" id="PTHR16318:SF0">
    <property type="entry name" value="GAMMA-SECRETASE SUBUNIT PEN-2"/>
    <property type="match status" value="1"/>
</dbReference>
<evidence type="ECO:0000256" key="4">
    <source>
        <dbReference type="ARBA" id="ARBA00022692"/>
    </source>
</evidence>
<gene>
    <name evidence="9" type="ORF">R5R35_001916</name>
</gene>
<keyword evidence="10" id="KW-1185">Reference proteome</keyword>
<evidence type="ECO:0000256" key="5">
    <source>
        <dbReference type="ARBA" id="ARBA00022976"/>
    </source>
</evidence>
<evidence type="ECO:0000313" key="10">
    <source>
        <dbReference type="Proteomes" id="UP001378592"/>
    </source>
</evidence>
<organism evidence="9 10">
    <name type="scientific">Gryllus longicercus</name>
    <dbReference type="NCBI Taxonomy" id="2509291"/>
    <lineage>
        <taxon>Eukaryota</taxon>
        <taxon>Metazoa</taxon>
        <taxon>Ecdysozoa</taxon>
        <taxon>Arthropoda</taxon>
        <taxon>Hexapoda</taxon>
        <taxon>Insecta</taxon>
        <taxon>Pterygota</taxon>
        <taxon>Neoptera</taxon>
        <taxon>Polyneoptera</taxon>
        <taxon>Orthoptera</taxon>
        <taxon>Ensifera</taxon>
        <taxon>Gryllidea</taxon>
        <taxon>Grylloidea</taxon>
        <taxon>Gryllidae</taxon>
        <taxon>Gryllinae</taxon>
        <taxon>Gryllus</taxon>
    </lineage>
</organism>
<dbReference type="GO" id="GO:0070765">
    <property type="term" value="C:gamma-secretase complex"/>
    <property type="evidence" value="ECO:0007669"/>
    <property type="project" value="TreeGrafter"/>
</dbReference>
<evidence type="ECO:0000313" key="9">
    <source>
        <dbReference type="EMBL" id="KAK7868509.1"/>
    </source>
</evidence>
<evidence type="ECO:0000256" key="2">
    <source>
        <dbReference type="ARBA" id="ARBA00009607"/>
    </source>
</evidence>
<comment type="subcellular location">
    <subcellularLocation>
        <location evidence="1">Membrane</location>
        <topology evidence="1">Multi-pass membrane protein</topology>
    </subcellularLocation>
</comment>
<evidence type="ECO:0000256" key="7">
    <source>
        <dbReference type="ARBA" id="ARBA00023136"/>
    </source>
</evidence>
<proteinExistence type="inferred from homology"/>
<evidence type="ECO:0000256" key="3">
    <source>
        <dbReference type="ARBA" id="ARBA00018306"/>
    </source>
</evidence>
<feature type="transmembrane region" description="Helical" evidence="8">
    <location>
        <begin position="56"/>
        <end position="77"/>
    </location>
</feature>
<dbReference type="GO" id="GO:0007220">
    <property type="term" value="P:Notch receptor processing"/>
    <property type="evidence" value="ECO:0007669"/>
    <property type="project" value="TreeGrafter"/>
</dbReference>
<dbReference type="AlphaFoldDB" id="A0AAN9W1V7"/>
<name>A0AAN9W1V7_9ORTH</name>
<keyword evidence="5" id="KW-0914">Notch signaling pathway</keyword>
<dbReference type="InterPro" id="IPR019379">
    <property type="entry name" value="Gamma_Secretase_Asp_P_PEN2"/>
</dbReference>
<evidence type="ECO:0000256" key="1">
    <source>
        <dbReference type="ARBA" id="ARBA00004141"/>
    </source>
</evidence>
<evidence type="ECO:0000256" key="8">
    <source>
        <dbReference type="SAM" id="Phobius"/>
    </source>
</evidence>
<dbReference type="EMBL" id="JAZDUA010000093">
    <property type="protein sequence ID" value="KAK7868509.1"/>
    <property type="molecule type" value="Genomic_DNA"/>
</dbReference>
<sequence>MDLSKMKNDRKLYLCRWYFYAGFACLPFLWCVNFVWFFSEAFRKPSYEEQKQIRKYVIVSGIGGLLWIIAITTWVVIFQTHRAAWGEAADKISFIIPAGIP</sequence>
<keyword evidence="7 8" id="KW-0472">Membrane</keyword>
<evidence type="ECO:0000256" key="6">
    <source>
        <dbReference type="ARBA" id="ARBA00022989"/>
    </source>
</evidence>
<keyword evidence="4 8" id="KW-0812">Transmembrane</keyword>
<accession>A0AAN9W1V7</accession>
<dbReference type="Proteomes" id="UP001378592">
    <property type="component" value="Unassembled WGS sequence"/>
</dbReference>
<reference evidence="9 10" key="1">
    <citation type="submission" date="2024-03" db="EMBL/GenBank/DDBJ databases">
        <title>The genome assembly and annotation of the cricket Gryllus longicercus Weissman &amp; Gray.</title>
        <authorList>
            <person name="Szrajer S."/>
            <person name="Gray D."/>
            <person name="Ylla G."/>
        </authorList>
    </citation>
    <scope>NUCLEOTIDE SEQUENCE [LARGE SCALE GENOMIC DNA]</scope>
    <source>
        <strain evidence="9">DAG 2021-001</strain>
        <tissue evidence="9">Whole body minus gut</tissue>
    </source>
</reference>
<keyword evidence="6 8" id="KW-1133">Transmembrane helix</keyword>
<dbReference type="PANTHER" id="PTHR16318">
    <property type="entry name" value="GAMMA-SECRETASE SUBUNIT PEN-2"/>
    <property type="match status" value="1"/>
</dbReference>
<protein>
    <recommendedName>
        <fullName evidence="3">Gamma-secretase subunit PEN-2</fullName>
    </recommendedName>
</protein>